<evidence type="ECO:0000313" key="4">
    <source>
        <dbReference type="Proteomes" id="UP000823638"/>
    </source>
</evidence>
<keyword evidence="2" id="KW-0802">TPR repeat</keyword>
<dbReference type="Proteomes" id="UP000823638">
    <property type="component" value="Unassembled WGS sequence"/>
</dbReference>
<reference evidence="3" key="2">
    <citation type="journal article" date="2021" name="PeerJ">
        <title>Extensive microbial diversity within the chicken gut microbiome revealed by metagenomics and culture.</title>
        <authorList>
            <person name="Gilroy R."/>
            <person name="Ravi A."/>
            <person name="Getino M."/>
            <person name="Pursley I."/>
            <person name="Horton D.L."/>
            <person name="Alikhan N.F."/>
            <person name="Baker D."/>
            <person name="Gharbi K."/>
            <person name="Hall N."/>
            <person name="Watson M."/>
            <person name="Adriaenssens E.M."/>
            <person name="Foster-Nyarko E."/>
            <person name="Jarju S."/>
            <person name="Secka A."/>
            <person name="Antonio M."/>
            <person name="Oren A."/>
            <person name="Chaudhuri R.R."/>
            <person name="La Ragione R."/>
            <person name="Hildebrand F."/>
            <person name="Pallen M.J."/>
        </authorList>
    </citation>
    <scope>NUCLEOTIDE SEQUENCE</scope>
    <source>
        <strain evidence="3">10532</strain>
    </source>
</reference>
<gene>
    <name evidence="3" type="ORF">IAA81_01675</name>
</gene>
<accession>A0A9D9N1J2</accession>
<protein>
    <submittedName>
        <fullName evidence="3">UPF0164 family protein</fullName>
    </submittedName>
</protein>
<dbReference type="EMBL" id="JADIMM010000023">
    <property type="protein sequence ID" value="MBO8456919.1"/>
    <property type="molecule type" value="Genomic_DNA"/>
</dbReference>
<evidence type="ECO:0000256" key="1">
    <source>
        <dbReference type="ARBA" id="ARBA00005846"/>
    </source>
</evidence>
<dbReference type="InterPro" id="IPR005362">
    <property type="entry name" value="UPF0164"/>
</dbReference>
<dbReference type="AlphaFoldDB" id="A0A9D9N1J2"/>
<name>A0A9D9N1J2_9SPIR</name>
<comment type="similarity">
    <text evidence="1">Belongs to the UPF0164 family.</text>
</comment>
<dbReference type="InterPro" id="IPR019734">
    <property type="entry name" value="TPR_rpt"/>
</dbReference>
<reference evidence="3" key="1">
    <citation type="submission" date="2020-10" db="EMBL/GenBank/DDBJ databases">
        <authorList>
            <person name="Gilroy R."/>
        </authorList>
    </citation>
    <scope>NUCLEOTIDE SEQUENCE</scope>
    <source>
        <strain evidence="3">10532</strain>
    </source>
</reference>
<organism evidence="3 4">
    <name type="scientific">Candidatus Gallitreponema excrementavium</name>
    <dbReference type="NCBI Taxonomy" id="2840840"/>
    <lineage>
        <taxon>Bacteria</taxon>
        <taxon>Pseudomonadati</taxon>
        <taxon>Spirochaetota</taxon>
        <taxon>Spirochaetia</taxon>
        <taxon>Spirochaetales</taxon>
        <taxon>Candidatus Gallitreponema</taxon>
    </lineage>
</organism>
<dbReference type="Pfam" id="PF03687">
    <property type="entry name" value="UPF0164"/>
    <property type="match status" value="1"/>
</dbReference>
<sequence length="420" mass="46785">MKIRNFIFLIILSFSLLPVFSWDLSDVTAGASDIFDIFYDGNQGRTAFRSLLVPSGGRAEALGGSFTALSDDICFFDYNPAASSDLTYTETGIFHNSWIGDSNLETIGWTSRKDNIGYGAQIRCFYVPFSEYDSFGEKVSKGYYTETVFTLNGSYTFFPGYYFNGVSLGMNIKGGYRGVPDYSDNQGNLIAGSGSKQSAFTFLVDTGIQIKFNFLKTFYSREKNAWWGMAVKNLGFPVKGESPPAQISTGFAWQVFTPVILALEIQQPLNLTDIREIEYPYLGMGLDFKFADFFSMQAGFMIKGGNPRISLGSQVQYKNVVYNLNYTLDLTTALVPFGRISVAATMNLGDKGRKEKAEKVDEIYLAGLSMYAEGNLAAAITTWQEALSIDPYYEPVKQCIETAEKTLELQKRIELVQTLE</sequence>
<feature type="repeat" description="TPR" evidence="2">
    <location>
        <begin position="360"/>
        <end position="393"/>
    </location>
</feature>
<proteinExistence type="inferred from homology"/>
<comment type="caution">
    <text evidence="3">The sequence shown here is derived from an EMBL/GenBank/DDBJ whole genome shotgun (WGS) entry which is preliminary data.</text>
</comment>
<dbReference type="PROSITE" id="PS50005">
    <property type="entry name" value="TPR"/>
    <property type="match status" value="1"/>
</dbReference>
<evidence type="ECO:0000313" key="3">
    <source>
        <dbReference type="EMBL" id="MBO8456919.1"/>
    </source>
</evidence>
<evidence type="ECO:0000256" key="2">
    <source>
        <dbReference type="PROSITE-ProRule" id="PRU00339"/>
    </source>
</evidence>